<evidence type="ECO:0000256" key="1">
    <source>
        <dbReference type="SAM" id="MobiDB-lite"/>
    </source>
</evidence>
<feature type="region of interest" description="Disordered" evidence="1">
    <location>
        <begin position="87"/>
        <end position="110"/>
    </location>
</feature>
<evidence type="ECO:0000313" key="3">
    <source>
        <dbReference type="EMBL" id="QNG52077.1"/>
    </source>
</evidence>
<dbReference type="Proteomes" id="UP000515728">
    <property type="component" value="Chromosome"/>
</dbReference>
<gene>
    <name evidence="3" type="ORF">H6H00_29145</name>
</gene>
<accession>A0A7G7MH16</accession>
<dbReference type="InterPro" id="IPR041049">
    <property type="entry name" value="DUF5615"/>
</dbReference>
<reference evidence="3 4" key="1">
    <citation type="submission" date="2020-08" db="EMBL/GenBank/DDBJ databases">
        <authorList>
            <person name="Mo P."/>
        </authorList>
    </citation>
    <scope>NUCLEOTIDE SEQUENCE [LARGE SCALE GENOMIC DNA]</scope>
    <source>
        <strain evidence="3 4">CGMCC 4.1532</strain>
    </source>
</reference>
<sequence length="110" mass="11635">MKFLVDAQLPARLARFVPDAGLHVVHTSELPEGNPTTDARIAEVADGEGRGANAALLALFEANLDPVLDALGNADFAEPGPDAMVIRRRPGRLGDRGCHQPGPRCTDRTG</sequence>
<evidence type="ECO:0000313" key="4">
    <source>
        <dbReference type="Proteomes" id="UP000515728"/>
    </source>
</evidence>
<evidence type="ECO:0000259" key="2">
    <source>
        <dbReference type="Pfam" id="PF18480"/>
    </source>
</evidence>
<dbReference type="Pfam" id="PF18480">
    <property type="entry name" value="DUF5615"/>
    <property type="match status" value="1"/>
</dbReference>
<organism evidence="3 4">
    <name type="scientific">Pseudonocardia petroleophila</name>
    <dbReference type="NCBI Taxonomy" id="37331"/>
    <lineage>
        <taxon>Bacteria</taxon>
        <taxon>Bacillati</taxon>
        <taxon>Actinomycetota</taxon>
        <taxon>Actinomycetes</taxon>
        <taxon>Pseudonocardiales</taxon>
        <taxon>Pseudonocardiaceae</taxon>
        <taxon>Pseudonocardia</taxon>
    </lineage>
</organism>
<proteinExistence type="predicted"/>
<dbReference type="EMBL" id="CP060131">
    <property type="protein sequence ID" value="QNG52077.1"/>
    <property type="molecule type" value="Genomic_DNA"/>
</dbReference>
<feature type="domain" description="DUF5615" evidence="2">
    <location>
        <begin position="1"/>
        <end position="50"/>
    </location>
</feature>
<dbReference type="AlphaFoldDB" id="A0A7G7MH16"/>
<keyword evidence="4" id="KW-1185">Reference proteome</keyword>
<dbReference type="RefSeq" id="WP_185718828.1">
    <property type="nucleotide sequence ID" value="NZ_BAAAWI010000001.1"/>
</dbReference>
<name>A0A7G7MH16_9PSEU</name>
<protein>
    <submittedName>
        <fullName evidence="3">DUF5615 family PIN-like protein</fullName>
    </submittedName>
</protein>
<dbReference type="KEGG" id="ppel:H6H00_29145"/>